<dbReference type="Proteomes" id="UP000003704">
    <property type="component" value="Unassembled WGS sequence"/>
</dbReference>
<evidence type="ECO:0000313" key="8">
    <source>
        <dbReference type="Proteomes" id="UP000003704"/>
    </source>
</evidence>
<name>I8TEM0_9GAMM</name>
<protein>
    <recommendedName>
        <fullName evidence="6">Cds6 C-terminal domain-containing protein</fullName>
    </recommendedName>
</protein>
<dbReference type="PANTHER" id="PTHR44943">
    <property type="entry name" value="CELLULOSE SYNTHASE OPERON PROTEIN C"/>
    <property type="match status" value="1"/>
</dbReference>
<dbReference type="InterPro" id="IPR032710">
    <property type="entry name" value="NTF2-like_dom_sf"/>
</dbReference>
<feature type="chain" id="PRO_5003714526" description="Cds6 C-terminal domain-containing protein" evidence="5">
    <location>
        <begin position="21"/>
        <end position="326"/>
    </location>
</feature>
<keyword evidence="5" id="KW-0732">Signal</keyword>
<feature type="repeat" description="TPR" evidence="3">
    <location>
        <begin position="88"/>
        <end position="121"/>
    </location>
</feature>
<dbReference type="InterPro" id="IPR019734">
    <property type="entry name" value="TPR_rpt"/>
</dbReference>
<keyword evidence="1" id="KW-0677">Repeat</keyword>
<dbReference type="Gene3D" id="1.25.40.10">
    <property type="entry name" value="Tetratricopeptide repeat domain"/>
    <property type="match status" value="1"/>
</dbReference>
<dbReference type="SMART" id="SM00028">
    <property type="entry name" value="TPR"/>
    <property type="match status" value="3"/>
</dbReference>
<reference evidence="7 8" key="1">
    <citation type="journal article" date="2012" name="J. Bacteriol.">
        <title>Genome Sequence of n-Alkane-Degrading Hydrocarboniphaga effusa Strain AP103T (ATCC BAA-332T).</title>
        <authorList>
            <person name="Chang H.K."/>
            <person name="Zylstra G.J."/>
            <person name="Chae J.C."/>
        </authorList>
    </citation>
    <scope>NUCLEOTIDE SEQUENCE [LARGE SCALE GENOMIC DNA]</scope>
    <source>
        <strain evidence="7 8">AP103</strain>
    </source>
</reference>
<dbReference type="Gene3D" id="3.10.450.50">
    <property type="match status" value="1"/>
</dbReference>
<dbReference type="AlphaFoldDB" id="I8TEM0"/>
<dbReference type="InterPro" id="IPR056203">
    <property type="entry name" value="Cds6_C"/>
</dbReference>
<feature type="signal peptide" evidence="5">
    <location>
        <begin position="1"/>
        <end position="20"/>
    </location>
</feature>
<dbReference type="STRING" id="1172194.WQQ_22900"/>
<dbReference type="Pfam" id="PF13432">
    <property type="entry name" value="TPR_16"/>
    <property type="match status" value="1"/>
</dbReference>
<organism evidence="7 8">
    <name type="scientific">Hydrocarboniphaga effusa AP103</name>
    <dbReference type="NCBI Taxonomy" id="1172194"/>
    <lineage>
        <taxon>Bacteria</taxon>
        <taxon>Pseudomonadati</taxon>
        <taxon>Pseudomonadota</taxon>
        <taxon>Gammaproteobacteria</taxon>
        <taxon>Nevskiales</taxon>
        <taxon>Nevskiaceae</taxon>
        <taxon>Hydrocarboniphaga</taxon>
    </lineage>
</organism>
<dbReference type="Pfam" id="PF13414">
    <property type="entry name" value="TPR_11"/>
    <property type="match status" value="1"/>
</dbReference>
<feature type="region of interest" description="Disordered" evidence="4">
    <location>
        <begin position="170"/>
        <end position="197"/>
    </location>
</feature>
<evidence type="ECO:0000256" key="2">
    <source>
        <dbReference type="ARBA" id="ARBA00022803"/>
    </source>
</evidence>
<dbReference type="Pfam" id="PF24125">
    <property type="entry name" value="Cds6_C"/>
    <property type="match status" value="1"/>
</dbReference>
<dbReference type="InterPro" id="IPR011990">
    <property type="entry name" value="TPR-like_helical_dom_sf"/>
</dbReference>
<feature type="compositionally biased region" description="Low complexity" evidence="4">
    <location>
        <begin position="185"/>
        <end position="196"/>
    </location>
</feature>
<evidence type="ECO:0000259" key="6">
    <source>
        <dbReference type="Pfam" id="PF24125"/>
    </source>
</evidence>
<dbReference type="SUPFAM" id="SSF48452">
    <property type="entry name" value="TPR-like"/>
    <property type="match status" value="1"/>
</dbReference>
<evidence type="ECO:0000256" key="4">
    <source>
        <dbReference type="SAM" id="MobiDB-lite"/>
    </source>
</evidence>
<dbReference type="PANTHER" id="PTHR44943:SF8">
    <property type="entry name" value="TPR REPEAT-CONTAINING PROTEIN MJ0263"/>
    <property type="match status" value="1"/>
</dbReference>
<dbReference type="SUPFAM" id="SSF54427">
    <property type="entry name" value="NTF2-like"/>
    <property type="match status" value="1"/>
</dbReference>
<accession>I8TEM0</accession>
<feature type="domain" description="Cds6 C-terminal" evidence="6">
    <location>
        <begin position="219"/>
        <end position="323"/>
    </location>
</feature>
<evidence type="ECO:0000256" key="3">
    <source>
        <dbReference type="PROSITE-ProRule" id="PRU00339"/>
    </source>
</evidence>
<dbReference type="PROSITE" id="PS50005">
    <property type="entry name" value="TPR"/>
    <property type="match status" value="1"/>
</dbReference>
<dbReference type="InterPro" id="IPR051685">
    <property type="entry name" value="Ycf3/AcsC/BcsC/TPR_MFPF"/>
</dbReference>
<dbReference type="EMBL" id="AKGD01000001">
    <property type="protein sequence ID" value="EIT72153.1"/>
    <property type="molecule type" value="Genomic_DNA"/>
</dbReference>
<evidence type="ECO:0000256" key="5">
    <source>
        <dbReference type="SAM" id="SignalP"/>
    </source>
</evidence>
<proteinExistence type="predicted"/>
<gene>
    <name evidence="7" type="ORF">WQQ_22900</name>
</gene>
<evidence type="ECO:0000313" key="7">
    <source>
        <dbReference type="EMBL" id="EIT72153.1"/>
    </source>
</evidence>
<keyword evidence="2 3" id="KW-0802">TPR repeat</keyword>
<dbReference type="PATRIC" id="fig|1172194.4.peg.2212"/>
<evidence type="ECO:0000256" key="1">
    <source>
        <dbReference type="ARBA" id="ARBA00022737"/>
    </source>
</evidence>
<sequence length="326" mass="34239">MIGRGLTAALLLAAAQTAVAATAVEEASTLLQQGQLDQALKKLDAQLKSQPQDAQARFLRGLVLVRLNRSAEAVKMFADLTRDYPQLPEPYNNLAVLYAQQGDYEKARDALEAALATHPSYATAHENLGDIYAALAGAAYNRALSLDGANQGVRSKLALIGQLDGQGSTSVATAPTISTPPPAAAVPASVPPASTVPAPPPSAPAAAAPTVDAATAASVTSVINAWAAAWSSQDLNAYFATYSPSFVPEGGLGRSAWEAQRRDRISRAKSIQVKALNPVFSRLAADRLSVSFNQSYVSDSFSDSTQKTLELQQAGSSWLIAREYSR</sequence>
<keyword evidence="8" id="KW-1185">Reference proteome</keyword>
<comment type="caution">
    <text evidence="7">The sequence shown here is derived from an EMBL/GenBank/DDBJ whole genome shotgun (WGS) entry which is preliminary data.</text>
</comment>
<dbReference type="PROSITE" id="PS50293">
    <property type="entry name" value="TPR_REGION"/>
    <property type="match status" value="1"/>
</dbReference>